<comment type="similarity">
    <text evidence="5">Belongs to the NarJ/NarW family.</text>
</comment>
<keyword evidence="2" id="KW-0963">Cytoplasm</keyword>
<keyword evidence="10" id="KW-1185">Reference proteome</keyword>
<dbReference type="PANTHER" id="PTHR43680:SF2">
    <property type="entry name" value="NITRATE REDUCTASE MOLYBDENUM COFACTOR ASSEMBLY CHAPERONE NARJ"/>
    <property type="match status" value="1"/>
</dbReference>
<comment type="subunit">
    <text evidence="6">Binds specifically to the NarG subunit of the apoenzyme complex at two distinct sites, one interfering with membrane anchoring and another being involved in molybdenum insertion.</text>
</comment>
<dbReference type="InterPro" id="IPR003765">
    <property type="entry name" value="NO3_reductase_chaperone_NarJ"/>
</dbReference>
<dbReference type="PANTHER" id="PTHR43680">
    <property type="entry name" value="NITRATE REDUCTASE MOLYBDENUM COFACTOR ASSEMBLY CHAPERONE"/>
    <property type="match status" value="1"/>
</dbReference>
<dbReference type="InterPro" id="IPR020945">
    <property type="entry name" value="DMSO/NO3_reduct_chaperone"/>
</dbReference>
<dbReference type="GO" id="GO:0042128">
    <property type="term" value="P:nitrate assimilation"/>
    <property type="evidence" value="ECO:0007669"/>
    <property type="project" value="UniProtKB-KW"/>
</dbReference>
<gene>
    <name evidence="9" type="ORF">GA0061071_10528</name>
</gene>
<evidence type="ECO:0000256" key="1">
    <source>
        <dbReference type="ARBA" id="ARBA00004496"/>
    </source>
</evidence>
<proteinExistence type="inferred from homology"/>
<dbReference type="EMBL" id="FMAY01000005">
    <property type="protein sequence ID" value="SCC06193.1"/>
    <property type="molecule type" value="Genomic_DNA"/>
</dbReference>
<dbReference type="InterPro" id="IPR036411">
    <property type="entry name" value="TorD-like_sf"/>
</dbReference>
<evidence type="ECO:0000256" key="5">
    <source>
        <dbReference type="ARBA" id="ARBA00060958"/>
    </source>
</evidence>
<keyword evidence="3" id="KW-0534">Nitrate assimilation</keyword>
<name>A0A1C4BH75_9ENTR</name>
<dbReference type="NCBIfam" id="TIGR00684">
    <property type="entry name" value="narJ"/>
    <property type="match status" value="1"/>
</dbReference>
<sequence length="236" mass="26218">MIELVVISRLLEYPDAALWQHQQEVLEALASGENMASDDAQQVASFFRELTSQTLLDAQASYSELFDRGRATSLLLFEHVHGESRDRGQAMVDLLAQYERHGLQLDSRELPDHLPLYLEYLAQLPFTEAIGGLQDIAPILALLQARLQQRESAYATLFTALLTLSKTAVDNGQVAEKIAGEARDDTPQALDAVWEEEQVKFFAEQGCSDADITAHQRRFAGAVAPQYLNITTGGER</sequence>
<evidence type="ECO:0000313" key="9">
    <source>
        <dbReference type="EMBL" id="SCC06193.1"/>
    </source>
</evidence>
<dbReference type="FunFam" id="1.10.3480.10:FF:000001">
    <property type="entry name" value="Nitrate reductase molybdenum cofactor assembly chaperone"/>
    <property type="match status" value="1"/>
</dbReference>
<dbReference type="OrthoDB" id="8478585at2"/>
<accession>A0A1C4BH75</accession>
<reference evidence="10" key="1">
    <citation type="submission" date="2016-08" db="EMBL/GenBank/DDBJ databases">
        <authorList>
            <person name="Varghese N."/>
            <person name="Submissions Spin"/>
        </authorList>
    </citation>
    <scope>NUCLEOTIDE SEQUENCE [LARGE SCALE GENOMIC DNA]</scope>
    <source>
        <strain evidence="10">REICA_082</strain>
    </source>
</reference>
<evidence type="ECO:0000256" key="6">
    <source>
        <dbReference type="ARBA" id="ARBA00063916"/>
    </source>
</evidence>
<dbReference type="RefSeq" id="WP_088237650.1">
    <property type="nucleotide sequence ID" value="NZ_FMAY01000005.1"/>
</dbReference>
<protein>
    <recommendedName>
        <fullName evidence="7">Nitrate reductase molybdenum cofactor assembly chaperone NarJ</fullName>
    </recommendedName>
    <alternativeName>
        <fullName evidence="8">Redox enzyme maturation protein NarJ</fullName>
    </alternativeName>
</protein>
<evidence type="ECO:0000256" key="8">
    <source>
        <dbReference type="ARBA" id="ARBA00079760"/>
    </source>
</evidence>
<evidence type="ECO:0000256" key="7">
    <source>
        <dbReference type="ARBA" id="ARBA00067979"/>
    </source>
</evidence>
<dbReference type="SUPFAM" id="SSF89155">
    <property type="entry name" value="TorD-like"/>
    <property type="match status" value="1"/>
</dbReference>
<organism evidence="9 10">
    <name type="scientific">Kosakonia oryzendophytica</name>
    <dbReference type="NCBI Taxonomy" id="1005665"/>
    <lineage>
        <taxon>Bacteria</taxon>
        <taxon>Pseudomonadati</taxon>
        <taxon>Pseudomonadota</taxon>
        <taxon>Gammaproteobacteria</taxon>
        <taxon>Enterobacterales</taxon>
        <taxon>Enterobacteriaceae</taxon>
        <taxon>Kosakonia</taxon>
    </lineage>
</organism>
<dbReference type="GO" id="GO:0005737">
    <property type="term" value="C:cytoplasm"/>
    <property type="evidence" value="ECO:0007669"/>
    <property type="project" value="UniProtKB-SubCell"/>
</dbReference>
<comment type="subcellular location">
    <subcellularLocation>
        <location evidence="1">Cytoplasm</location>
    </subcellularLocation>
</comment>
<evidence type="ECO:0000313" key="10">
    <source>
        <dbReference type="Proteomes" id="UP000198975"/>
    </source>
</evidence>
<evidence type="ECO:0000256" key="4">
    <source>
        <dbReference type="ARBA" id="ARBA00023186"/>
    </source>
</evidence>
<evidence type="ECO:0000256" key="3">
    <source>
        <dbReference type="ARBA" id="ARBA00023063"/>
    </source>
</evidence>
<dbReference type="GO" id="GO:0051131">
    <property type="term" value="P:chaperone-mediated protein complex assembly"/>
    <property type="evidence" value="ECO:0007669"/>
    <property type="project" value="InterPro"/>
</dbReference>
<dbReference type="AlphaFoldDB" id="A0A1C4BH75"/>
<evidence type="ECO:0000256" key="2">
    <source>
        <dbReference type="ARBA" id="ARBA00022490"/>
    </source>
</evidence>
<dbReference type="GO" id="GO:0016530">
    <property type="term" value="F:metallochaperone activity"/>
    <property type="evidence" value="ECO:0007669"/>
    <property type="project" value="TreeGrafter"/>
</dbReference>
<dbReference type="Gene3D" id="1.10.3480.10">
    <property type="entry name" value="TorD-like"/>
    <property type="match status" value="1"/>
</dbReference>
<dbReference type="Pfam" id="PF02613">
    <property type="entry name" value="Nitrate_red_del"/>
    <property type="match status" value="1"/>
</dbReference>
<dbReference type="GO" id="GO:0051082">
    <property type="term" value="F:unfolded protein binding"/>
    <property type="evidence" value="ECO:0007669"/>
    <property type="project" value="InterPro"/>
</dbReference>
<keyword evidence="4" id="KW-0143">Chaperone</keyword>
<dbReference type="Proteomes" id="UP000198975">
    <property type="component" value="Unassembled WGS sequence"/>
</dbReference>